<reference evidence="1 2" key="1">
    <citation type="submission" date="2020-08" db="EMBL/GenBank/DDBJ databases">
        <title>Genomic Encyclopedia of Type Strains, Phase IV (KMG-IV): sequencing the most valuable type-strain genomes for metagenomic binning, comparative biology and taxonomic classification.</title>
        <authorList>
            <person name="Goeker M."/>
        </authorList>
    </citation>
    <scope>NUCLEOTIDE SEQUENCE [LARGE SCALE GENOMIC DNA]</scope>
    <source>
        <strain evidence="1 2">DSM 27939</strain>
    </source>
</reference>
<dbReference type="RefSeq" id="WP_184135011.1">
    <property type="nucleotide sequence ID" value="NZ_JACHFL010000011.1"/>
</dbReference>
<dbReference type="EMBL" id="JACHFL010000011">
    <property type="protein sequence ID" value="MBB5364507.1"/>
    <property type="molecule type" value="Genomic_DNA"/>
</dbReference>
<dbReference type="Proteomes" id="UP000552709">
    <property type="component" value="Unassembled WGS sequence"/>
</dbReference>
<comment type="caution">
    <text evidence="1">The sequence shown here is derived from an EMBL/GenBank/DDBJ whole genome shotgun (WGS) entry which is preliminary data.</text>
</comment>
<gene>
    <name evidence="1" type="ORF">HNQ08_003620</name>
</gene>
<accession>A0A7W8JWG3</accession>
<dbReference type="AlphaFoldDB" id="A0A7W8JWG3"/>
<protein>
    <submittedName>
        <fullName evidence="1">Uncharacterized protein</fullName>
    </submittedName>
</protein>
<proteinExistence type="predicted"/>
<sequence>MSMLHDPDDLILQVRAPDIRRYVDESVRALRAGALRAAVLSLWVAVNSDIIGKIRELAASGDSQASAEIAQLETWIQANDLRSLQTFETEVLKLARDTYEFLTPIEADELERLRQDRHRCAHPALTPDGSLYDPSPEQIRAHLVAATRALFAHPPVQGRSALARLKAEVQGQAFPAQGDQVAAYLGPKYIDRGKDVLVRQIVNLYLQQALAPTPDVPRERALHILMAVKARRFDVYRAAMTEAWPRRVSNADDTVLPSALQLLDLDADLWNLLPEHEQLRLTTFLQQASANQAESLLTALRIPTLHGTARTSLAALPADELQPIMLAHPQQDLALLAIERLETVDTFKAGVHFLEVIVASREFLSENDLRRVLTAARTNDQIYDASHRTPFFLSILLHFTATTHPGLAPDWVAFIEEHPYFLFAGLKKTLKKLRWLPTEEPEAVENQ</sequence>
<name>A0A7W8JWG3_9DEIO</name>
<organism evidence="1 2">
    <name type="scientific">Deinococcus humi</name>
    <dbReference type="NCBI Taxonomy" id="662880"/>
    <lineage>
        <taxon>Bacteria</taxon>
        <taxon>Thermotogati</taxon>
        <taxon>Deinococcota</taxon>
        <taxon>Deinococci</taxon>
        <taxon>Deinococcales</taxon>
        <taxon>Deinococcaceae</taxon>
        <taxon>Deinococcus</taxon>
    </lineage>
</organism>
<evidence type="ECO:0000313" key="2">
    <source>
        <dbReference type="Proteomes" id="UP000552709"/>
    </source>
</evidence>
<evidence type="ECO:0000313" key="1">
    <source>
        <dbReference type="EMBL" id="MBB5364507.1"/>
    </source>
</evidence>
<keyword evidence="2" id="KW-1185">Reference proteome</keyword>